<evidence type="ECO:0000313" key="1">
    <source>
        <dbReference type="EMBL" id="DAF91280.1"/>
    </source>
</evidence>
<dbReference type="EMBL" id="BK016048">
    <property type="protein sequence ID" value="DAF91280.1"/>
    <property type="molecule type" value="Genomic_DNA"/>
</dbReference>
<organism evidence="1">
    <name type="scientific">Siphoviridae sp. ctij073</name>
    <dbReference type="NCBI Taxonomy" id="2825625"/>
    <lineage>
        <taxon>Viruses</taxon>
        <taxon>Duplodnaviria</taxon>
        <taxon>Heunggongvirae</taxon>
        <taxon>Uroviricota</taxon>
        <taxon>Caudoviricetes</taxon>
    </lineage>
</organism>
<protein>
    <submittedName>
        <fullName evidence="1">Uncharacterized protein</fullName>
    </submittedName>
</protein>
<name>A0A8S5U9Y4_9CAUD</name>
<proteinExistence type="predicted"/>
<reference evidence="1" key="1">
    <citation type="journal article" date="2021" name="Proc. Natl. Acad. Sci. U.S.A.">
        <title>A Catalog of Tens of Thousands of Viruses from Human Metagenomes Reveals Hidden Associations with Chronic Diseases.</title>
        <authorList>
            <person name="Tisza M.J."/>
            <person name="Buck C.B."/>
        </authorList>
    </citation>
    <scope>NUCLEOTIDE SEQUENCE</scope>
    <source>
        <strain evidence="1">Ctij073</strain>
    </source>
</reference>
<accession>A0A8S5U9Y4</accession>
<sequence>MRDLREARKTFEAMGTLPAKIVTAAARRGSTLTKKAILRSGKFPVDTGLMKRALTTKREKSRFKGKKVYDIRFDPTWNEYLQRPIKNPGEAGGKSNHAYYPASMEYGFLTRSKGGGISYFPGFHFMRDEGEAMREPAQAEMARKFNEAIQKEWTKRHGS</sequence>